<reference evidence="2" key="1">
    <citation type="submission" date="2020-08" db="EMBL/GenBank/DDBJ databases">
        <title>Genome public.</title>
        <authorList>
            <person name="Liu C."/>
            <person name="Sun Q."/>
        </authorList>
    </citation>
    <scope>NUCLEOTIDE SEQUENCE</scope>
    <source>
        <strain evidence="2">NSJ-63</strain>
    </source>
</reference>
<dbReference type="AlphaFoldDB" id="A0A926HXN8"/>
<sequence length="67" mass="6946">MEKKKEIQPERPAEVPERGGYAGYGMCIGLCLGLSVGLACGQMVIGMAAGMCLGLAAGAVLQCMRKK</sequence>
<keyword evidence="1" id="KW-0812">Transmembrane</keyword>
<keyword evidence="1" id="KW-0472">Membrane</keyword>
<organism evidence="2 3">
    <name type="scientific">Guopingia tenuis</name>
    <dbReference type="NCBI Taxonomy" id="2763656"/>
    <lineage>
        <taxon>Bacteria</taxon>
        <taxon>Bacillati</taxon>
        <taxon>Bacillota</taxon>
        <taxon>Clostridia</taxon>
        <taxon>Christensenellales</taxon>
        <taxon>Christensenellaceae</taxon>
        <taxon>Guopingia</taxon>
    </lineage>
</organism>
<keyword evidence="1" id="KW-1133">Transmembrane helix</keyword>
<dbReference type="Proteomes" id="UP000617951">
    <property type="component" value="Unassembled WGS sequence"/>
</dbReference>
<evidence type="ECO:0000313" key="3">
    <source>
        <dbReference type="Proteomes" id="UP000617951"/>
    </source>
</evidence>
<comment type="caution">
    <text evidence="2">The sequence shown here is derived from an EMBL/GenBank/DDBJ whole genome shotgun (WGS) entry which is preliminary data.</text>
</comment>
<dbReference type="RefSeq" id="WP_178619082.1">
    <property type="nucleotide sequence ID" value="NZ_JACRSS010000006.1"/>
</dbReference>
<feature type="transmembrane region" description="Helical" evidence="1">
    <location>
        <begin position="45"/>
        <end position="64"/>
    </location>
</feature>
<proteinExistence type="predicted"/>
<gene>
    <name evidence="2" type="ORF">H8693_09990</name>
</gene>
<keyword evidence="3" id="KW-1185">Reference proteome</keyword>
<protein>
    <submittedName>
        <fullName evidence="2">Uncharacterized protein</fullName>
    </submittedName>
</protein>
<name>A0A926HXN8_9FIRM</name>
<evidence type="ECO:0000256" key="1">
    <source>
        <dbReference type="SAM" id="Phobius"/>
    </source>
</evidence>
<dbReference type="EMBL" id="JACRSS010000006">
    <property type="protein sequence ID" value="MBC8539255.1"/>
    <property type="molecule type" value="Genomic_DNA"/>
</dbReference>
<evidence type="ECO:0000313" key="2">
    <source>
        <dbReference type="EMBL" id="MBC8539255.1"/>
    </source>
</evidence>
<feature type="transmembrane region" description="Helical" evidence="1">
    <location>
        <begin position="21"/>
        <end position="39"/>
    </location>
</feature>
<accession>A0A926HXN8</accession>